<feature type="region of interest" description="Disordered" evidence="2">
    <location>
        <begin position="66"/>
        <end position="87"/>
    </location>
</feature>
<evidence type="ECO:0000259" key="3">
    <source>
        <dbReference type="PROSITE" id="PS50157"/>
    </source>
</evidence>
<keyword evidence="1" id="KW-0863">Zinc-finger</keyword>
<keyword evidence="1" id="KW-0479">Metal-binding</keyword>
<evidence type="ECO:0000313" key="4">
    <source>
        <dbReference type="EMBL" id="KAF5343515.1"/>
    </source>
</evidence>
<gene>
    <name evidence="4" type="ORF">D9757_014177</name>
</gene>
<accession>A0A8H5CKR9</accession>
<name>A0A8H5CKR9_9AGAR</name>
<evidence type="ECO:0000256" key="1">
    <source>
        <dbReference type="PROSITE-ProRule" id="PRU00042"/>
    </source>
</evidence>
<protein>
    <recommendedName>
        <fullName evidence="3">C2H2-type domain-containing protein</fullName>
    </recommendedName>
</protein>
<dbReference type="SMART" id="SM00355">
    <property type="entry name" value="ZnF_C2H2"/>
    <property type="match status" value="1"/>
</dbReference>
<feature type="compositionally biased region" description="Polar residues" evidence="2">
    <location>
        <begin position="75"/>
        <end position="86"/>
    </location>
</feature>
<feature type="compositionally biased region" description="Acidic residues" evidence="2">
    <location>
        <begin position="291"/>
        <end position="301"/>
    </location>
</feature>
<dbReference type="OrthoDB" id="3003329at2759"/>
<dbReference type="AlphaFoldDB" id="A0A8H5CKR9"/>
<proteinExistence type="predicted"/>
<organism evidence="4 5">
    <name type="scientific">Collybiopsis confluens</name>
    <dbReference type="NCBI Taxonomy" id="2823264"/>
    <lineage>
        <taxon>Eukaryota</taxon>
        <taxon>Fungi</taxon>
        <taxon>Dikarya</taxon>
        <taxon>Basidiomycota</taxon>
        <taxon>Agaricomycotina</taxon>
        <taxon>Agaricomycetes</taxon>
        <taxon>Agaricomycetidae</taxon>
        <taxon>Agaricales</taxon>
        <taxon>Marasmiineae</taxon>
        <taxon>Omphalotaceae</taxon>
        <taxon>Collybiopsis</taxon>
    </lineage>
</organism>
<dbReference type="Gene3D" id="3.30.160.60">
    <property type="entry name" value="Classic Zinc Finger"/>
    <property type="match status" value="1"/>
</dbReference>
<dbReference type="GO" id="GO:0008270">
    <property type="term" value="F:zinc ion binding"/>
    <property type="evidence" value="ECO:0007669"/>
    <property type="project" value="UniProtKB-KW"/>
</dbReference>
<evidence type="ECO:0000313" key="5">
    <source>
        <dbReference type="Proteomes" id="UP000518752"/>
    </source>
</evidence>
<dbReference type="PROSITE" id="PS00028">
    <property type="entry name" value="ZINC_FINGER_C2H2_1"/>
    <property type="match status" value="1"/>
</dbReference>
<dbReference type="InterPro" id="IPR013087">
    <property type="entry name" value="Znf_C2H2_type"/>
</dbReference>
<keyword evidence="5" id="KW-1185">Reference proteome</keyword>
<dbReference type="InterPro" id="IPR036236">
    <property type="entry name" value="Znf_C2H2_sf"/>
</dbReference>
<dbReference type="PROSITE" id="PS50157">
    <property type="entry name" value="ZINC_FINGER_C2H2_2"/>
    <property type="match status" value="1"/>
</dbReference>
<sequence length="567" mass="60444">MVNLLLEGHLSEVDWSGSGQVENLGSPETHFTYGVAASLSPIGYQLDLSLPQSTISPRIDSPVYDFSSSHSSSSAGRPTSQQNMLWNHSVPGNGIASGLNSPRRALCIIPMRYRDHLHSPTTAISPLPNLALLAPEQTTFYPSASAVHYNGNSSSVYGEPSSNQQYVSLSDVATLSSYHSPLDIEFGRRLSDVSRVLIPKDEENSFTSNTRGRRGKKRARDQVDDSLSETTTPAAAVPPKRPRGRPRKYPPPVDSAPVVTSMSYPSPAHSEAEPKLPAIKREFDIGYGESSEAEDDGDDSDLYIPSRSGSPRALRRSRDGRRLSEVSLATSSSGGGTRRRPNGTGAASHLRRLEKMLASTSAPTGIDGRRRNPVVPEPNVIKKSRGRKVPVDVNVAVSGGAGGAEPELPDVKLSLNGIVGGDDGGGPDDLSAQGLYVFPDDGERAAAAVGWPGQDAGGAPSQVESLVDNMLYDALDMSPPKAGRPGADSVSTRYSVGDSSSSAKAVSGGIRKATGERKYVCTAAGCGKCFVRGEHLKRHVRSLHTWDKHWRIIKTLHSRPSLSPSKV</sequence>
<reference evidence="4 5" key="1">
    <citation type="journal article" date="2020" name="ISME J.">
        <title>Uncovering the hidden diversity of litter-decomposition mechanisms in mushroom-forming fungi.</title>
        <authorList>
            <person name="Floudas D."/>
            <person name="Bentzer J."/>
            <person name="Ahren D."/>
            <person name="Johansson T."/>
            <person name="Persson P."/>
            <person name="Tunlid A."/>
        </authorList>
    </citation>
    <scope>NUCLEOTIDE SEQUENCE [LARGE SCALE GENOMIC DNA]</scope>
    <source>
        <strain evidence="4 5">CBS 406.79</strain>
    </source>
</reference>
<feature type="domain" description="C2H2-type" evidence="3">
    <location>
        <begin position="519"/>
        <end position="549"/>
    </location>
</feature>
<dbReference type="SUPFAM" id="SSF57667">
    <property type="entry name" value="beta-beta-alpha zinc fingers"/>
    <property type="match status" value="1"/>
</dbReference>
<dbReference type="Proteomes" id="UP000518752">
    <property type="component" value="Unassembled WGS sequence"/>
</dbReference>
<feature type="compositionally biased region" description="Basic and acidic residues" evidence="2">
    <location>
        <begin position="270"/>
        <end position="284"/>
    </location>
</feature>
<comment type="caution">
    <text evidence="4">The sequence shown here is derived from an EMBL/GenBank/DDBJ whole genome shotgun (WGS) entry which is preliminary data.</text>
</comment>
<feature type="region of interest" description="Disordered" evidence="2">
    <location>
        <begin position="204"/>
        <end position="348"/>
    </location>
</feature>
<keyword evidence="1" id="KW-0862">Zinc</keyword>
<evidence type="ECO:0000256" key="2">
    <source>
        <dbReference type="SAM" id="MobiDB-lite"/>
    </source>
</evidence>
<dbReference type="EMBL" id="JAACJN010000448">
    <property type="protein sequence ID" value="KAF5343515.1"/>
    <property type="molecule type" value="Genomic_DNA"/>
</dbReference>